<organism evidence="2 3">
    <name type="scientific">Seminavis robusta</name>
    <dbReference type="NCBI Taxonomy" id="568900"/>
    <lineage>
        <taxon>Eukaryota</taxon>
        <taxon>Sar</taxon>
        <taxon>Stramenopiles</taxon>
        <taxon>Ochrophyta</taxon>
        <taxon>Bacillariophyta</taxon>
        <taxon>Bacillariophyceae</taxon>
        <taxon>Bacillariophycidae</taxon>
        <taxon>Naviculales</taxon>
        <taxon>Naviculaceae</taxon>
        <taxon>Seminavis</taxon>
    </lineage>
</organism>
<dbReference type="InterPro" id="IPR051043">
    <property type="entry name" value="Sulfatase_Mod_Factor_Kinase"/>
</dbReference>
<sequence>MKPLRRLALAEFAVAEDGNAGLVEELLSDTALLKKMLVADGAKEAQDGSAMKIYKDILQQRESREDSTGILDRLALAIALEHAVPMQQTNPKENASMEVHVDPVKRYLNYEMAYLSGELVPSFEALTVWDLRFVVDRDEPDEIAEWGRNTCRNFCPDHVLTPNEEWRYGNLVRIRRFAKYQNILMNGGICGRRAWFGRFILRAFGIPTTARPTRGNGALCRWTRNDGWVTCLGPGWGAGWTKTIYKQDVDFLATTGTQARANPAAYGQVKRAQWMGYVVAHTSMTLTRTSLGRTPRTEKLDIESPGHQEYWRLFTEIEYNEDGSILIPAVAVPRGTKDNTEETRFACMELPQHEVAITRGFYIGKYPVTQAQYEAIAGNIPSKSTTDPDCPVDNIGEDMALDFCREVTVLTGREIRLPTEAEWEYACRAPVTLDLEEKRATIRFVSGVICLRSTVWASSTLP</sequence>
<accession>A0A9N8DQV6</accession>
<dbReference type="Proteomes" id="UP001153069">
    <property type="component" value="Unassembled WGS sequence"/>
</dbReference>
<dbReference type="OrthoDB" id="659at2759"/>
<comment type="caution">
    <text evidence="2">The sequence shown here is derived from an EMBL/GenBank/DDBJ whole genome shotgun (WGS) entry which is preliminary data.</text>
</comment>
<dbReference type="Gene3D" id="3.90.1580.10">
    <property type="entry name" value="paralog of FGE (formylglycine-generating enzyme)"/>
    <property type="match status" value="1"/>
</dbReference>
<dbReference type="Pfam" id="PF03781">
    <property type="entry name" value="FGE-sulfatase"/>
    <property type="match status" value="1"/>
</dbReference>
<dbReference type="PANTHER" id="PTHR23150">
    <property type="entry name" value="SULFATASE MODIFYING FACTOR 1, 2"/>
    <property type="match status" value="1"/>
</dbReference>
<dbReference type="AlphaFoldDB" id="A0A9N8DQV6"/>
<evidence type="ECO:0000313" key="2">
    <source>
        <dbReference type="EMBL" id="CAB9507052.1"/>
    </source>
</evidence>
<evidence type="ECO:0000313" key="3">
    <source>
        <dbReference type="Proteomes" id="UP001153069"/>
    </source>
</evidence>
<dbReference type="SUPFAM" id="SSF56436">
    <property type="entry name" value="C-type lectin-like"/>
    <property type="match status" value="1"/>
</dbReference>
<feature type="domain" description="Sulfatase-modifying factor enzyme-like" evidence="1">
    <location>
        <begin position="323"/>
        <end position="429"/>
    </location>
</feature>
<dbReference type="InterPro" id="IPR016187">
    <property type="entry name" value="CTDL_fold"/>
</dbReference>
<name>A0A9N8DQV6_9STRA</name>
<gene>
    <name evidence="2" type="ORF">SEMRO_290_G109320.1</name>
</gene>
<dbReference type="EMBL" id="CAICTM010000289">
    <property type="protein sequence ID" value="CAB9507052.1"/>
    <property type="molecule type" value="Genomic_DNA"/>
</dbReference>
<keyword evidence="3" id="KW-1185">Reference proteome</keyword>
<protein>
    <submittedName>
        <fullName evidence="2">Sulfatase-modifying factor enzyme 1</fullName>
    </submittedName>
</protein>
<proteinExistence type="predicted"/>
<evidence type="ECO:0000259" key="1">
    <source>
        <dbReference type="Pfam" id="PF03781"/>
    </source>
</evidence>
<dbReference type="InterPro" id="IPR005532">
    <property type="entry name" value="SUMF_dom"/>
</dbReference>
<dbReference type="PANTHER" id="PTHR23150:SF19">
    <property type="entry name" value="FORMYLGLYCINE-GENERATING ENZYME"/>
    <property type="match status" value="1"/>
</dbReference>
<reference evidence="2" key="1">
    <citation type="submission" date="2020-06" db="EMBL/GenBank/DDBJ databases">
        <authorList>
            <consortium name="Plant Systems Biology data submission"/>
        </authorList>
    </citation>
    <scope>NUCLEOTIDE SEQUENCE</scope>
    <source>
        <strain evidence="2">D6</strain>
    </source>
</reference>
<dbReference type="GO" id="GO:0120147">
    <property type="term" value="F:formylglycine-generating oxidase activity"/>
    <property type="evidence" value="ECO:0007669"/>
    <property type="project" value="TreeGrafter"/>
</dbReference>
<dbReference type="InterPro" id="IPR042095">
    <property type="entry name" value="SUMF_sf"/>
</dbReference>